<keyword evidence="3" id="KW-1185">Reference proteome</keyword>
<dbReference type="Proteomes" id="UP000327157">
    <property type="component" value="Unassembled WGS sequence"/>
</dbReference>
<dbReference type="Pfam" id="PF12452">
    <property type="entry name" value="DUF3685"/>
    <property type="match status" value="1"/>
</dbReference>
<gene>
    <name evidence="2" type="ORF">D8674_038354</name>
</gene>
<name>A0A5N5HDH1_9ROSA</name>
<sequence length="231" mass="26254">MASQVPVSLMSSVSVQPLSARRPHQHRHKSEPSYHTSLTSRVKGASSSRLTTGDFNALKEEVPTLKGQLLMEYIFAVVKFMGTCNINLPGVALYQWLHQNLEAVASMYEDRFDLWTFRANSLRNQTIAGPGIIVGGSGLPGKEPTHQHYIRRYYFSLFLELFDISMPLMRSVVDNVSKGLSFFLKCLMGRSLGLVYTGIRQSLRWKSYTSIPFHCSLQFALFDREELVRRN</sequence>
<dbReference type="OrthoDB" id="2020436at2759"/>
<dbReference type="PANTHER" id="PTHR36807:SF2">
    <property type="entry name" value="PHOSPHOGLYCOLATE PHOSPHATASE"/>
    <property type="match status" value="1"/>
</dbReference>
<reference evidence="2 3" key="1">
    <citation type="submission" date="2019-09" db="EMBL/GenBank/DDBJ databases">
        <authorList>
            <person name="Ou C."/>
        </authorList>
    </citation>
    <scope>NUCLEOTIDE SEQUENCE [LARGE SCALE GENOMIC DNA]</scope>
    <source>
        <strain evidence="2">S2</strain>
        <tissue evidence="2">Leaf</tissue>
    </source>
</reference>
<reference evidence="2 3" key="2">
    <citation type="submission" date="2019-11" db="EMBL/GenBank/DDBJ databases">
        <title>A de novo genome assembly of a pear dwarfing rootstock.</title>
        <authorList>
            <person name="Wang F."/>
            <person name="Wang J."/>
            <person name="Li S."/>
            <person name="Zhang Y."/>
            <person name="Fang M."/>
            <person name="Ma L."/>
            <person name="Zhao Y."/>
            <person name="Jiang S."/>
        </authorList>
    </citation>
    <scope>NUCLEOTIDE SEQUENCE [LARGE SCALE GENOMIC DNA]</scope>
    <source>
        <strain evidence="2">S2</strain>
        <tissue evidence="2">Leaf</tissue>
    </source>
</reference>
<feature type="region of interest" description="Disordered" evidence="1">
    <location>
        <begin position="1"/>
        <end position="47"/>
    </location>
</feature>
<protein>
    <submittedName>
        <fullName evidence="2">Uncharacterized protein</fullName>
    </submittedName>
</protein>
<accession>A0A5N5HDH1</accession>
<comment type="caution">
    <text evidence="2">The sequence shown here is derived from an EMBL/GenBank/DDBJ whole genome shotgun (WGS) entry which is preliminary data.</text>
</comment>
<dbReference type="InterPro" id="IPR022552">
    <property type="entry name" value="UPF_Ycf55"/>
</dbReference>
<dbReference type="PANTHER" id="PTHR36807">
    <property type="entry name" value="PHOSPHOGLYCOLATE PHOSPHATASE"/>
    <property type="match status" value="1"/>
</dbReference>
<dbReference type="AlphaFoldDB" id="A0A5N5HDH1"/>
<evidence type="ECO:0000313" key="3">
    <source>
        <dbReference type="Proteomes" id="UP000327157"/>
    </source>
</evidence>
<organism evidence="2 3">
    <name type="scientific">Pyrus ussuriensis x Pyrus communis</name>
    <dbReference type="NCBI Taxonomy" id="2448454"/>
    <lineage>
        <taxon>Eukaryota</taxon>
        <taxon>Viridiplantae</taxon>
        <taxon>Streptophyta</taxon>
        <taxon>Embryophyta</taxon>
        <taxon>Tracheophyta</taxon>
        <taxon>Spermatophyta</taxon>
        <taxon>Magnoliopsida</taxon>
        <taxon>eudicotyledons</taxon>
        <taxon>Gunneridae</taxon>
        <taxon>Pentapetalae</taxon>
        <taxon>rosids</taxon>
        <taxon>fabids</taxon>
        <taxon>Rosales</taxon>
        <taxon>Rosaceae</taxon>
        <taxon>Amygdaloideae</taxon>
        <taxon>Maleae</taxon>
        <taxon>Pyrus</taxon>
    </lineage>
</organism>
<evidence type="ECO:0000256" key="1">
    <source>
        <dbReference type="SAM" id="MobiDB-lite"/>
    </source>
</evidence>
<feature type="compositionally biased region" description="Polar residues" evidence="1">
    <location>
        <begin position="33"/>
        <end position="47"/>
    </location>
</feature>
<dbReference type="EMBL" id="SMOL01000215">
    <property type="protein sequence ID" value="KAB2623490.1"/>
    <property type="molecule type" value="Genomic_DNA"/>
</dbReference>
<evidence type="ECO:0000313" key="2">
    <source>
        <dbReference type="EMBL" id="KAB2623490.1"/>
    </source>
</evidence>
<feature type="compositionally biased region" description="Polar residues" evidence="1">
    <location>
        <begin position="1"/>
        <end position="17"/>
    </location>
</feature>
<proteinExistence type="predicted"/>